<reference evidence="4" key="1">
    <citation type="submission" date="2022-03" db="EMBL/GenBank/DDBJ databases">
        <authorList>
            <person name="Lindestad O."/>
        </authorList>
    </citation>
    <scope>NUCLEOTIDE SEQUENCE</scope>
</reference>
<dbReference type="SUPFAM" id="SSF52833">
    <property type="entry name" value="Thioredoxin-like"/>
    <property type="match status" value="1"/>
</dbReference>
<evidence type="ECO:0000256" key="2">
    <source>
        <dbReference type="SAM" id="MobiDB-lite"/>
    </source>
</evidence>
<dbReference type="EMBL" id="CAKXAJ010026111">
    <property type="protein sequence ID" value="CAH2256640.1"/>
    <property type="molecule type" value="Genomic_DNA"/>
</dbReference>
<dbReference type="GO" id="GO:0005783">
    <property type="term" value="C:endoplasmic reticulum"/>
    <property type="evidence" value="ECO:0007669"/>
    <property type="project" value="TreeGrafter"/>
</dbReference>
<comment type="caution">
    <text evidence="4">The sequence shown here is derived from an EMBL/GenBank/DDBJ whole genome shotgun (WGS) entry which is preliminary data.</text>
</comment>
<proteinExistence type="inferred from homology"/>
<evidence type="ECO:0000313" key="4">
    <source>
        <dbReference type="EMBL" id="CAH2256640.1"/>
    </source>
</evidence>
<feature type="domain" description="Thioredoxin" evidence="3">
    <location>
        <begin position="72"/>
        <end position="192"/>
    </location>
</feature>
<evidence type="ECO:0000259" key="3">
    <source>
        <dbReference type="PROSITE" id="PS51352"/>
    </source>
</evidence>
<dbReference type="GO" id="GO:0003756">
    <property type="term" value="F:protein disulfide isomerase activity"/>
    <property type="evidence" value="ECO:0007669"/>
    <property type="project" value="TreeGrafter"/>
</dbReference>
<dbReference type="PANTHER" id="PTHR18929:SF240">
    <property type="entry name" value="PROTEIN DISULFIDE-ISOMERASE"/>
    <property type="match status" value="1"/>
</dbReference>
<dbReference type="Pfam" id="PF13848">
    <property type="entry name" value="Thioredoxin_6"/>
    <property type="match status" value="1"/>
</dbReference>
<dbReference type="Pfam" id="PF00085">
    <property type="entry name" value="Thioredoxin"/>
    <property type="match status" value="1"/>
</dbReference>
<protein>
    <submittedName>
        <fullName evidence="4">Jg19616 protein</fullName>
    </submittedName>
</protein>
<sequence length="215" mass="24417">MHCSFEEPRVKYDGAEISEDLLKTWVFVQSMPTIVEFSHETASKIFGGQIKYHLLLFLSKVRLKLRILEFFGMKKEEVPSARLIALEQDMAKYKPANNELSANAVEHTDRPASNRCGHCKQLVPIYDKLAEHFEKDDDVVIAKIDATANELEHTKVTSFPTIKLYLKDNQVREYNGERTLAALTKFVESDGEGAEPVPTVSEDDEDDEAAPRDEL</sequence>
<dbReference type="Proteomes" id="UP000838756">
    <property type="component" value="Unassembled WGS sequence"/>
</dbReference>
<dbReference type="GO" id="GO:0034976">
    <property type="term" value="P:response to endoplasmic reticulum stress"/>
    <property type="evidence" value="ECO:0007669"/>
    <property type="project" value="TreeGrafter"/>
</dbReference>
<comment type="similarity">
    <text evidence="1">Belongs to the protein disulfide isomerase family.</text>
</comment>
<dbReference type="PANTHER" id="PTHR18929">
    <property type="entry name" value="PROTEIN DISULFIDE ISOMERASE"/>
    <property type="match status" value="1"/>
</dbReference>
<evidence type="ECO:0000313" key="5">
    <source>
        <dbReference type="Proteomes" id="UP000838756"/>
    </source>
</evidence>
<dbReference type="OrthoDB" id="72053at2759"/>
<keyword evidence="5" id="KW-1185">Reference proteome</keyword>
<dbReference type="AlphaFoldDB" id="A0A8S4S617"/>
<dbReference type="InterPro" id="IPR013766">
    <property type="entry name" value="Thioredoxin_domain"/>
</dbReference>
<dbReference type="PROSITE" id="PS51352">
    <property type="entry name" value="THIOREDOXIN_2"/>
    <property type="match status" value="1"/>
</dbReference>
<accession>A0A8S4S617</accession>
<dbReference type="Gene3D" id="3.40.30.10">
    <property type="entry name" value="Glutaredoxin"/>
    <property type="match status" value="3"/>
</dbReference>
<feature type="region of interest" description="Disordered" evidence="2">
    <location>
        <begin position="186"/>
        <end position="215"/>
    </location>
</feature>
<evidence type="ECO:0000256" key="1">
    <source>
        <dbReference type="ARBA" id="ARBA00006347"/>
    </source>
</evidence>
<name>A0A8S4S617_9NEOP</name>
<organism evidence="4 5">
    <name type="scientific">Pararge aegeria aegeria</name>
    <dbReference type="NCBI Taxonomy" id="348720"/>
    <lineage>
        <taxon>Eukaryota</taxon>
        <taxon>Metazoa</taxon>
        <taxon>Ecdysozoa</taxon>
        <taxon>Arthropoda</taxon>
        <taxon>Hexapoda</taxon>
        <taxon>Insecta</taxon>
        <taxon>Pterygota</taxon>
        <taxon>Neoptera</taxon>
        <taxon>Endopterygota</taxon>
        <taxon>Lepidoptera</taxon>
        <taxon>Glossata</taxon>
        <taxon>Ditrysia</taxon>
        <taxon>Papilionoidea</taxon>
        <taxon>Nymphalidae</taxon>
        <taxon>Satyrinae</taxon>
        <taxon>Satyrini</taxon>
        <taxon>Parargina</taxon>
        <taxon>Pararge</taxon>
    </lineage>
</organism>
<gene>
    <name evidence="4" type="primary">jg19616</name>
    <name evidence="4" type="ORF">PAEG_LOCUS22945</name>
</gene>
<dbReference type="InterPro" id="IPR036249">
    <property type="entry name" value="Thioredoxin-like_sf"/>
</dbReference>
<dbReference type="GO" id="GO:0006457">
    <property type="term" value="P:protein folding"/>
    <property type="evidence" value="ECO:0007669"/>
    <property type="project" value="TreeGrafter"/>
</dbReference>